<dbReference type="Proteomes" id="UP000199391">
    <property type="component" value="Unassembled WGS sequence"/>
</dbReference>
<dbReference type="InterPro" id="IPR001702">
    <property type="entry name" value="Porin_Gram-ve"/>
</dbReference>
<evidence type="ECO:0000259" key="12">
    <source>
        <dbReference type="Pfam" id="PF13609"/>
    </source>
</evidence>
<dbReference type="OrthoDB" id="5289162at2"/>
<evidence type="ECO:0000256" key="4">
    <source>
        <dbReference type="ARBA" id="ARBA00022452"/>
    </source>
</evidence>
<dbReference type="InterPro" id="IPR023614">
    <property type="entry name" value="Porin_dom_sf"/>
</dbReference>
<dbReference type="PANTHER" id="PTHR34501:SF9">
    <property type="entry name" value="MAJOR OUTER MEMBRANE PROTEIN P.IA"/>
    <property type="match status" value="1"/>
</dbReference>
<dbReference type="PRINTS" id="PR00184">
    <property type="entry name" value="NEISSPPORIN"/>
</dbReference>
<dbReference type="InterPro" id="IPR033900">
    <property type="entry name" value="Gram_neg_porin_domain"/>
</dbReference>
<evidence type="ECO:0000256" key="1">
    <source>
        <dbReference type="ARBA" id="ARBA00004571"/>
    </source>
</evidence>
<accession>A0A1I7LTG0</accession>
<keyword evidence="8" id="KW-0626">Porin</keyword>
<keyword evidence="7" id="KW-0406">Ion transport</keyword>
<dbReference type="RefSeq" id="WP_093559353.1">
    <property type="nucleotide sequence ID" value="NZ_FPBO01000037.1"/>
</dbReference>
<dbReference type="Gene3D" id="2.40.160.10">
    <property type="entry name" value="Porin"/>
    <property type="match status" value="1"/>
</dbReference>
<protein>
    <submittedName>
        <fullName evidence="13">Outer membrane protein (Porin)</fullName>
    </submittedName>
</protein>
<evidence type="ECO:0000256" key="11">
    <source>
        <dbReference type="SAM" id="SignalP"/>
    </source>
</evidence>
<dbReference type="PANTHER" id="PTHR34501">
    <property type="entry name" value="PROTEIN YDDL-RELATED"/>
    <property type="match status" value="1"/>
</dbReference>
<name>A0A1I7LTG0_9BURK</name>
<keyword evidence="4" id="KW-1134">Transmembrane beta strand</keyword>
<evidence type="ECO:0000256" key="9">
    <source>
        <dbReference type="ARBA" id="ARBA00023136"/>
    </source>
</evidence>
<dbReference type="PRINTS" id="PR00182">
    <property type="entry name" value="ECOLNEIPORIN"/>
</dbReference>
<keyword evidence="6 11" id="KW-0732">Signal</keyword>
<dbReference type="SUPFAM" id="SSF56935">
    <property type="entry name" value="Porins"/>
    <property type="match status" value="1"/>
</dbReference>
<evidence type="ECO:0000256" key="10">
    <source>
        <dbReference type="ARBA" id="ARBA00023237"/>
    </source>
</evidence>
<feature type="chain" id="PRO_5011734391" evidence="11">
    <location>
        <begin position="21"/>
        <end position="335"/>
    </location>
</feature>
<keyword evidence="14" id="KW-1185">Reference proteome</keyword>
<dbReference type="Pfam" id="PF13609">
    <property type="entry name" value="Porin_4"/>
    <property type="match status" value="1"/>
</dbReference>
<evidence type="ECO:0000256" key="3">
    <source>
        <dbReference type="ARBA" id="ARBA00022448"/>
    </source>
</evidence>
<dbReference type="InterPro" id="IPR050298">
    <property type="entry name" value="Gram-neg_bact_OMP"/>
</dbReference>
<keyword evidence="9" id="KW-0472">Membrane</keyword>
<dbReference type="CDD" id="cd00342">
    <property type="entry name" value="gram_neg_porins"/>
    <property type="match status" value="1"/>
</dbReference>
<evidence type="ECO:0000313" key="14">
    <source>
        <dbReference type="Proteomes" id="UP000199391"/>
    </source>
</evidence>
<evidence type="ECO:0000256" key="2">
    <source>
        <dbReference type="ARBA" id="ARBA00011233"/>
    </source>
</evidence>
<dbReference type="GO" id="GO:0009279">
    <property type="term" value="C:cell outer membrane"/>
    <property type="evidence" value="ECO:0007669"/>
    <property type="project" value="UniProtKB-SubCell"/>
</dbReference>
<reference evidence="14" key="1">
    <citation type="submission" date="2016-10" db="EMBL/GenBank/DDBJ databases">
        <authorList>
            <person name="Varghese N."/>
            <person name="Submissions S."/>
        </authorList>
    </citation>
    <scope>NUCLEOTIDE SEQUENCE [LARGE SCALE GENOMIC DNA]</scope>
    <source>
        <strain evidence="14">CGMCC 1.11014</strain>
    </source>
</reference>
<keyword evidence="5" id="KW-0812">Transmembrane</keyword>
<evidence type="ECO:0000256" key="6">
    <source>
        <dbReference type="ARBA" id="ARBA00022729"/>
    </source>
</evidence>
<gene>
    <name evidence="13" type="ORF">SAMN05216552_103748</name>
</gene>
<organism evidence="13 14">
    <name type="scientific">Pseudoduganella namucuonensis</name>
    <dbReference type="NCBI Taxonomy" id="1035707"/>
    <lineage>
        <taxon>Bacteria</taxon>
        <taxon>Pseudomonadati</taxon>
        <taxon>Pseudomonadota</taxon>
        <taxon>Betaproteobacteria</taxon>
        <taxon>Burkholderiales</taxon>
        <taxon>Oxalobacteraceae</taxon>
        <taxon>Telluria group</taxon>
        <taxon>Pseudoduganella</taxon>
    </lineage>
</organism>
<dbReference type="InterPro" id="IPR002299">
    <property type="entry name" value="Porin_Neis"/>
</dbReference>
<keyword evidence="10" id="KW-0998">Cell outer membrane</keyword>
<dbReference type="GO" id="GO:0046930">
    <property type="term" value="C:pore complex"/>
    <property type="evidence" value="ECO:0007669"/>
    <property type="project" value="UniProtKB-KW"/>
</dbReference>
<keyword evidence="3" id="KW-0813">Transport</keyword>
<dbReference type="GO" id="GO:0034220">
    <property type="term" value="P:monoatomic ion transmembrane transport"/>
    <property type="evidence" value="ECO:0007669"/>
    <property type="project" value="InterPro"/>
</dbReference>
<evidence type="ECO:0000313" key="13">
    <source>
        <dbReference type="EMBL" id="SFV12974.1"/>
    </source>
</evidence>
<evidence type="ECO:0000256" key="8">
    <source>
        <dbReference type="ARBA" id="ARBA00023114"/>
    </source>
</evidence>
<feature type="signal peptide" evidence="11">
    <location>
        <begin position="1"/>
        <end position="20"/>
    </location>
</feature>
<dbReference type="STRING" id="1035707.SAMN05216552_103748"/>
<sequence length="335" mass="34585">MKTTLGMLAMFGGLSGTAMAQSNVTMYGVADVGLTAERGGAAGSVTKITSGIANGSRIGFKGTEDLGDGLSAQFVLENGMDMSTGAAAQGGLLFGRQAYVGLSSKYGGIRLGRQYTPVDDVVATTDPFYNGFAGRMQNVLAAGYVARVNNDIMFSTPVIGGVSANLAYGFGEVAGDTGAGRYLGASIGYAGGPLWTRLAWQSTNNPAHTGAARNALLGVIYDFGGFRLHGVLSASRTRTLGVTTLDARDGMLGVSVRMGSGTILASYVRRDDRLPAGKNASQLGVGYTYDLSKRTSVYTAYGRIDNDNGAAYTSGNATEAGSGNSAFNLGLRHRF</sequence>
<comment type="subunit">
    <text evidence="2">Homotrimer.</text>
</comment>
<proteinExistence type="predicted"/>
<feature type="domain" description="Porin" evidence="12">
    <location>
        <begin position="10"/>
        <end position="308"/>
    </location>
</feature>
<dbReference type="EMBL" id="FPBO01000037">
    <property type="protein sequence ID" value="SFV12974.1"/>
    <property type="molecule type" value="Genomic_DNA"/>
</dbReference>
<dbReference type="GO" id="GO:0015288">
    <property type="term" value="F:porin activity"/>
    <property type="evidence" value="ECO:0007669"/>
    <property type="project" value="UniProtKB-KW"/>
</dbReference>
<comment type="subcellular location">
    <subcellularLocation>
        <location evidence="1">Cell outer membrane</location>
        <topology evidence="1">Multi-pass membrane protein</topology>
    </subcellularLocation>
</comment>
<evidence type="ECO:0000256" key="7">
    <source>
        <dbReference type="ARBA" id="ARBA00023065"/>
    </source>
</evidence>
<dbReference type="AlphaFoldDB" id="A0A1I7LTG0"/>
<evidence type="ECO:0000256" key="5">
    <source>
        <dbReference type="ARBA" id="ARBA00022692"/>
    </source>
</evidence>